<feature type="region of interest" description="Disordered" evidence="1">
    <location>
        <begin position="55"/>
        <end position="122"/>
    </location>
</feature>
<proteinExistence type="predicted"/>
<feature type="region of interest" description="Disordered" evidence="1">
    <location>
        <begin position="232"/>
        <end position="264"/>
    </location>
</feature>
<feature type="compositionally biased region" description="Basic and acidic residues" evidence="1">
    <location>
        <begin position="56"/>
        <end position="86"/>
    </location>
</feature>
<keyword evidence="3" id="KW-1185">Reference proteome</keyword>
<dbReference type="EMBL" id="ML977139">
    <property type="protein sequence ID" value="KAF1991432.1"/>
    <property type="molecule type" value="Genomic_DNA"/>
</dbReference>
<feature type="compositionally biased region" description="Polar residues" evidence="1">
    <location>
        <begin position="171"/>
        <end position="193"/>
    </location>
</feature>
<dbReference type="Proteomes" id="UP000800041">
    <property type="component" value="Unassembled WGS sequence"/>
</dbReference>
<dbReference type="AlphaFoldDB" id="A0A6G1HEF2"/>
<protein>
    <submittedName>
        <fullName evidence="2">Uncharacterized protein</fullName>
    </submittedName>
</protein>
<sequence length="264" mass="28519">MEPAAVVPTPQPTFSICGIEVPATSIPVEDRCSQLTENGECNECYVPRLGTFIRISTRETPDETHKETETQQSETQEREEPKKQNPEEDPPGPIEPATPEAPAAGTVPRPHGAAQISHDPETGGIMCRDLQIVIPVASGKGIQVRIRGNLAAIDRGVGAGPIPIDFQVTVQPEQESISDTGAEQEHASSSNTDPCEPQEQIGTENPPRQHEQDAGAITYWSVRVSHNPLCEWRYSIGDPSDAQADAAPGDEHGTPPPRYEGRET</sequence>
<name>A0A6G1HEF2_9PEZI</name>
<evidence type="ECO:0000256" key="1">
    <source>
        <dbReference type="SAM" id="MobiDB-lite"/>
    </source>
</evidence>
<reference evidence="2" key="1">
    <citation type="journal article" date="2020" name="Stud. Mycol.">
        <title>101 Dothideomycetes genomes: a test case for predicting lifestyles and emergence of pathogens.</title>
        <authorList>
            <person name="Haridas S."/>
            <person name="Albert R."/>
            <person name="Binder M."/>
            <person name="Bloem J."/>
            <person name="Labutti K."/>
            <person name="Salamov A."/>
            <person name="Andreopoulos B."/>
            <person name="Baker S."/>
            <person name="Barry K."/>
            <person name="Bills G."/>
            <person name="Bluhm B."/>
            <person name="Cannon C."/>
            <person name="Castanera R."/>
            <person name="Culley D."/>
            <person name="Daum C."/>
            <person name="Ezra D."/>
            <person name="Gonzalez J."/>
            <person name="Henrissat B."/>
            <person name="Kuo A."/>
            <person name="Liang C."/>
            <person name="Lipzen A."/>
            <person name="Lutzoni F."/>
            <person name="Magnuson J."/>
            <person name="Mondo S."/>
            <person name="Nolan M."/>
            <person name="Ohm R."/>
            <person name="Pangilinan J."/>
            <person name="Park H.-J."/>
            <person name="Ramirez L."/>
            <person name="Alfaro M."/>
            <person name="Sun H."/>
            <person name="Tritt A."/>
            <person name="Yoshinaga Y."/>
            <person name="Zwiers L.-H."/>
            <person name="Turgeon B."/>
            <person name="Goodwin S."/>
            <person name="Spatafora J."/>
            <person name="Crous P."/>
            <person name="Grigoriev I."/>
        </authorList>
    </citation>
    <scope>NUCLEOTIDE SEQUENCE</scope>
    <source>
        <strain evidence="2">CBS 113979</strain>
    </source>
</reference>
<organism evidence="2 3">
    <name type="scientific">Aulographum hederae CBS 113979</name>
    <dbReference type="NCBI Taxonomy" id="1176131"/>
    <lineage>
        <taxon>Eukaryota</taxon>
        <taxon>Fungi</taxon>
        <taxon>Dikarya</taxon>
        <taxon>Ascomycota</taxon>
        <taxon>Pezizomycotina</taxon>
        <taxon>Dothideomycetes</taxon>
        <taxon>Pleosporomycetidae</taxon>
        <taxon>Aulographales</taxon>
        <taxon>Aulographaceae</taxon>
    </lineage>
</organism>
<feature type="region of interest" description="Disordered" evidence="1">
    <location>
        <begin position="171"/>
        <end position="216"/>
    </location>
</feature>
<feature type="compositionally biased region" description="Low complexity" evidence="1">
    <location>
        <begin position="97"/>
        <end position="108"/>
    </location>
</feature>
<gene>
    <name evidence="2" type="ORF">K402DRAFT_450367</name>
</gene>
<accession>A0A6G1HEF2</accession>
<evidence type="ECO:0000313" key="3">
    <source>
        <dbReference type="Proteomes" id="UP000800041"/>
    </source>
</evidence>
<feature type="compositionally biased region" description="Basic and acidic residues" evidence="1">
    <location>
        <begin position="249"/>
        <end position="264"/>
    </location>
</feature>
<evidence type="ECO:0000313" key="2">
    <source>
        <dbReference type="EMBL" id="KAF1991432.1"/>
    </source>
</evidence>